<dbReference type="Pfam" id="PF01872">
    <property type="entry name" value="RibD_C"/>
    <property type="match status" value="1"/>
</dbReference>
<dbReference type="RefSeq" id="WP_218003617.1">
    <property type="nucleotide sequence ID" value="NZ_JACHIT010000002.1"/>
</dbReference>
<proteinExistence type="predicted"/>
<feature type="domain" description="Bacterial bifunctional deaminase-reductase C-terminal" evidence="1">
    <location>
        <begin position="25"/>
        <end position="80"/>
    </location>
</feature>
<organism evidence="2 3">
    <name type="scientific">Nocardia transvalensis</name>
    <dbReference type="NCBI Taxonomy" id="37333"/>
    <lineage>
        <taxon>Bacteria</taxon>
        <taxon>Bacillati</taxon>
        <taxon>Actinomycetota</taxon>
        <taxon>Actinomycetes</taxon>
        <taxon>Mycobacteriales</taxon>
        <taxon>Nocardiaceae</taxon>
        <taxon>Nocardia</taxon>
    </lineage>
</organism>
<dbReference type="AlphaFoldDB" id="A0A7W9PJ94"/>
<dbReference type="InterPro" id="IPR024072">
    <property type="entry name" value="DHFR-like_dom_sf"/>
</dbReference>
<protein>
    <submittedName>
        <fullName evidence="2">Dihydrofolate reductase</fullName>
    </submittedName>
</protein>
<dbReference type="GO" id="GO:0009231">
    <property type="term" value="P:riboflavin biosynthetic process"/>
    <property type="evidence" value="ECO:0007669"/>
    <property type="project" value="InterPro"/>
</dbReference>
<name>A0A7W9PJ94_9NOCA</name>
<reference evidence="2 3" key="1">
    <citation type="submission" date="2020-08" db="EMBL/GenBank/DDBJ databases">
        <title>Sequencing the genomes of 1000 actinobacteria strains.</title>
        <authorList>
            <person name="Klenk H.-P."/>
        </authorList>
    </citation>
    <scope>NUCLEOTIDE SEQUENCE [LARGE SCALE GENOMIC DNA]</scope>
    <source>
        <strain evidence="2 3">DSM 43582</strain>
    </source>
</reference>
<evidence type="ECO:0000313" key="3">
    <source>
        <dbReference type="Proteomes" id="UP000540412"/>
    </source>
</evidence>
<dbReference type="Gene3D" id="3.40.430.10">
    <property type="entry name" value="Dihydrofolate Reductase, subunit A"/>
    <property type="match status" value="1"/>
</dbReference>
<gene>
    <name evidence="2" type="ORF">BJY24_005546</name>
</gene>
<dbReference type="InterPro" id="IPR002734">
    <property type="entry name" value="RibDG_C"/>
</dbReference>
<accession>A0A7W9PJ94</accession>
<dbReference type="EMBL" id="JACHIT010000002">
    <property type="protein sequence ID" value="MBB5916634.1"/>
    <property type="molecule type" value="Genomic_DNA"/>
</dbReference>
<dbReference type="SUPFAM" id="SSF53597">
    <property type="entry name" value="Dihydrofolate reductase-like"/>
    <property type="match status" value="1"/>
</dbReference>
<dbReference type="Proteomes" id="UP000540412">
    <property type="component" value="Unassembled WGS sequence"/>
</dbReference>
<dbReference type="GO" id="GO:0008703">
    <property type="term" value="F:5-amino-6-(5-phosphoribosylamino)uracil reductase activity"/>
    <property type="evidence" value="ECO:0007669"/>
    <property type="project" value="InterPro"/>
</dbReference>
<evidence type="ECO:0000313" key="2">
    <source>
        <dbReference type="EMBL" id="MBB5916634.1"/>
    </source>
</evidence>
<evidence type="ECO:0000259" key="1">
    <source>
        <dbReference type="Pfam" id="PF01872"/>
    </source>
</evidence>
<comment type="caution">
    <text evidence="2">The sequence shown here is derived from an EMBL/GenBank/DDBJ whole genome shotgun (WGS) entry which is preliminary data.</text>
</comment>
<sequence>MEGGTTFHFVTEGIAAAFDLAREAAGDGNISIHGGACTVNQYLAAGLIDELRLRIVPITLGAGTRLFDGVPGLTLRQLTTRTGPAFTHVTYRVVR</sequence>
<keyword evidence="3" id="KW-1185">Reference proteome</keyword>